<keyword evidence="2" id="KW-1185">Reference proteome</keyword>
<accession>A0AAW9RNA2</accession>
<reference evidence="1 2" key="1">
    <citation type="submission" date="2024-02" db="EMBL/GenBank/DDBJ databases">
        <title>A novel Wenzhouxiangellaceae bacterium, isolated from coastal sediments.</title>
        <authorList>
            <person name="Du Z.-J."/>
            <person name="Ye Y.-Q."/>
            <person name="Zhang X.-Y."/>
        </authorList>
    </citation>
    <scope>NUCLEOTIDE SEQUENCE [LARGE SCALE GENOMIC DNA]</scope>
    <source>
        <strain evidence="1 2">CH-27</strain>
    </source>
</reference>
<sequence>MKCVLLTGGTSQLGVFLLPRLLRAGCRILAPSRRIRPGQSREPARAGGRLSWIHPSDLGSESGSAAADTRPDALVSAGPVGLAPEWVPFCREGARVVCFSSSSVLVKADSPDQQERSMMASMRAAEDRLRQACAERAGMLCLLRPTLIYGCGLDANLSRIARWVRRFRFLPVAGPASGLRQPVHADDLAALAMRALEALPDFPAEAVVPGGETISFRVMTERVFEAFDLPPRVMGLPPAALAAAVSLAGVFQRDSAASTQMVWRQNRDLVFDDGGIWSRSGHAPREFHPSPADFVVPASTAELLPG</sequence>
<dbReference type="RefSeq" id="WP_354696341.1">
    <property type="nucleotide sequence ID" value="NZ_JAZHOG010000011.1"/>
</dbReference>
<evidence type="ECO:0000313" key="1">
    <source>
        <dbReference type="EMBL" id="MEJ8569016.1"/>
    </source>
</evidence>
<comment type="caution">
    <text evidence="1">The sequence shown here is derived from an EMBL/GenBank/DDBJ whole genome shotgun (WGS) entry which is preliminary data.</text>
</comment>
<name>A0AAW9RNA2_9GAMM</name>
<dbReference type="Gene3D" id="3.40.50.720">
    <property type="entry name" value="NAD(P)-binding Rossmann-like Domain"/>
    <property type="match status" value="1"/>
</dbReference>
<dbReference type="Proteomes" id="UP001359886">
    <property type="component" value="Unassembled WGS sequence"/>
</dbReference>
<organism evidence="1 2">
    <name type="scientific">Elongatibacter sediminis</name>
    <dbReference type="NCBI Taxonomy" id="3119006"/>
    <lineage>
        <taxon>Bacteria</taxon>
        <taxon>Pseudomonadati</taxon>
        <taxon>Pseudomonadota</taxon>
        <taxon>Gammaproteobacteria</taxon>
        <taxon>Chromatiales</taxon>
        <taxon>Wenzhouxiangellaceae</taxon>
        <taxon>Elongatibacter</taxon>
    </lineage>
</organism>
<evidence type="ECO:0000313" key="2">
    <source>
        <dbReference type="Proteomes" id="UP001359886"/>
    </source>
</evidence>
<dbReference type="InterPro" id="IPR036291">
    <property type="entry name" value="NAD(P)-bd_dom_sf"/>
</dbReference>
<protein>
    <submittedName>
        <fullName evidence="1">NAD(P)-dependent oxidoreductase</fullName>
    </submittedName>
</protein>
<dbReference type="EMBL" id="JAZHOG010000011">
    <property type="protein sequence ID" value="MEJ8569016.1"/>
    <property type="molecule type" value="Genomic_DNA"/>
</dbReference>
<dbReference type="SUPFAM" id="SSF51735">
    <property type="entry name" value="NAD(P)-binding Rossmann-fold domains"/>
    <property type="match status" value="1"/>
</dbReference>
<dbReference type="AlphaFoldDB" id="A0AAW9RNA2"/>
<gene>
    <name evidence="1" type="ORF">V3330_15400</name>
</gene>
<proteinExistence type="predicted"/>